<dbReference type="Proteomes" id="UP000831692">
    <property type="component" value="Chromosome"/>
</dbReference>
<evidence type="ECO:0000313" key="2">
    <source>
        <dbReference type="EMBL" id="BDG68481.1"/>
    </source>
</evidence>
<gene>
    <name evidence="2" type="primary">glk_1</name>
    <name evidence="2" type="ORF">ENLAB_20450</name>
</gene>
<sequence>METIIGVDIGGTAIKMALFSEKQQLLDKWSIPTNSRNDGAMIPETIITSIKKKLNEEGLSLSALKGIGIGVPGPVNETVVKRAVNLGWIDFPLKQIIEAALKVPVLVMNDANAAALGELWQGAASGCQSIVFATIGTGVGGGVIIDGKVLNGTNASAGEIGHIPLQTREVRVCGCGNQNCLECYGSATGMIKTMNLIAGFERVSGTKEIFDLAAQGDQQAKEAIDTTIDYLAQAFAGLINAVDPEELVIGGGVSEAGPAFLTPLQNALQTYLFPEIRGKLPVRKAMLGNDAGVYGAAYQVIHARGSEEP</sequence>
<reference evidence="2 3" key="1">
    <citation type="submission" date="2022-03" db="EMBL/GenBank/DDBJ databases">
        <title>Complete genome sequence of Enterococcus innesii DB-1.</title>
        <authorList>
            <person name="Fukuda D."/>
            <person name="Nolasco-Hipolito C."/>
        </authorList>
    </citation>
    <scope>NUCLEOTIDE SEQUENCE [LARGE SCALE GENOMIC DNA]</scope>
    <source>
        <strain evidence="2 3">DB-1</strain>
    </source>
</reference>
<evidence type="ECO:0000256" key="1">
    <source>
        <dbReference type="ARBA" id="ARBA00006479"/>
    </source>
</evidence>
<evidence type="ECO:0000313" key="3">
    <source>
        <dbReference type="Proteomes" id="UP000831692"/>
    </source>
</evidence>
<protein>
    <submittedName>
        <fullName evidence="2">Glucokinase</fullName>
    </submittedName>
</protein>
<dbReference type="GeneID" id="83458051"/>
<dbReference type="InterPro" id="IPR043129">
    <property type="entry name" value="ATPase_NBD"/>
</dbReference>
<organism evidence="2 3">
    <name type="scientific">Enterococcus innesii</name>
    <dbReference type="NCBI Taxonomy" id="2839759"/>
    <lineage>
        <taxon>Bacteria</taxon>
        <taxon>Bacillati</taxon>
        <taxon>Bacillota</taxon>
        <taxon>Bacilli</taxon>
        <taxon>Lactobacillales</taxon>
        <taxon>Enterococcaceae</taxon>
        <taxon>Enterococcus</taxon>
    </lineage>
</organism>
<dbReference type="Pfam" id="PF00480">
    <property type="entry name" value="ROK"/>
    <property type="match status" value="1"/>
</dbReference>
<dbReference type="RefSeq" id="WP_244350971.1">
    <property type="nucleotide sequence ID" value="NZ_AP025635.1"/>
</dbReference>
<dbReference type="SUPFAM" id="SSF53067">
    <property type="entry name" value="Actin-like ATPase domain"/>
    <property type="match status" value="1"/>
</dbReference>
<accession>A0ABN6NTH6</accession>
<keyword evidence="3" id="KW-1185">Reference proteome</keyword>
<dbReference type="PANTHER" id="PTHR18964">
    <property type="entry name" value="ROK (REPRESSOR, ORF, KINASE) FAMILY"/>
    <property type="match status" value="1"/>
</dbReference>
<proteinExistence type="inferred from homology"/>
<name>A0ABN6NTH6_9ENTE</name>
<dbReference type="PANTHER" id="PTHR18964:SF149">
    <property type="entry name" value="BIFUNCTIONAL UDP-N-ACETYLGLUCOSAMINE 2-EPIMERASE_N-ACETYLMANNOSAMINE KINASE"/>
    <property type="match status" value="1"/>
</dbReference>
<dbReference type="InterPro" id="IPR049874">
    <property type="entry name" value="ROK_cs"/>
</dbReference>
<dbReference type="InterPro" id="IPR000600">
    <property type="entry name" value="ROK"/>
</dbReference>
<dbReference type="EMBL" id="AP025635">
    <property type="protein sequence ID" value="BDG68481.1"/>
    <property type="molecule type" value="Genomic_DNA"/>
</dbReference>
<dbReference type="Gene3D" id="3.30.420.40">
    <property type="match status" value="2"/>
</dbReference>
<comment type="similarity">
    <text evidence="1">Belongs to the ROK (NagC/XylR) family.</text>
</comment>
<dbReference type="PROSITE" id="PS01125">
    <property type="entry name" value="ROK"/>
    <property type="match status" value="1"/>
</dbReference>